<keyword evidence="2" id="KW-0238">DNA-binding</keyword>
<dbReference type="PANTHER" id="PTHR30349:SF64">
    <property type="entry name" value="PROPHAGE INTEGRASE INTD-RELATED"/>
    <property type="match status" value="1"/>
</dbReference>
<dbReference type="RefSeq" id="WP_305013917.1">
    <property type="nucleotide sequence ID" value="NZ_JAUQSX010000015.1"/>
</dbReference>
<feature type="domain" description="Tyr recombinase" evidence="4">
    <location>
        <begin position="232"/>
        <end position="406"/>
    </location>
</feature>
<dbReference type="SUPFAM" id="SSF56349">
    <property type="entry name" value="DNA breaking-rejoining enzymes"/>
    <property type="match status" value="1"/>
</dbReference>
<comment type="similarity">
    <text evidence="1">Belongs to the 'phage' integrase family.</text>
</comment>
<dbReference type="Pfam" id="PF13102">
    <property type="entry name" value="Phage_int_SAM_5"/>
    <property type="match status" value="1"/>
</dbReference>
<evidence type="ECO:0000313" key="5">
    <source>
        <dbReference type="EMBL" id="MDO7849249.1"/>
    </source>
</evidence>
<dbReference type="Pfam" id="PF00589">
    <property type="entry name" value="Phage_integrase"/>
    <property type="match status" value="1"/>
</dbReference>
<dbReference type="InterPro" id="IPR011010">
    <property type="entry name" value="DNA_brk_join_enz"/>
</dbReference>
<name>A0ABT9AHD8_9BACT</name>
<sequence length="415" mass="47713">MSGTAKIKVVPPARADGTTQVRMRVIVNREIVPISLKITWPALLVDEKEGVLLTKLPKAQQPEGYAEAVAVARRVYGPKWEQQAADYNLAIGQALAKANKVFVDARLGGYELDKTKFLRDYQSSGSKLDFLVFMETSITERWNRGEIKKNTWKNHRSTLNALKEFRKKIPFNSFNFDFPEEFDGWLRKQGVTDLNTRWARHKDVKTYLARAKRERIAFEPPYAYFKVPIGESSWKPMTPGELTDLEAYYKMCAPRTPHRRILQKFLFSCNSSLRLSDLVHIGQAKLTDRKLKFRPMKGQEKTGKELLLPLTRKALRYLQEAQTENGTEGFFNYADQYENRTLKAIAGVLGIETNLHHHVGRETFATEFIRHGGRVEVLQKLMGHTKLSMTMRYVHVDEDMKQAEIDRIDALDSAS</sequence>
<evidence type="ECO:0000313" key="6">
    <source>
        <dbReference type="Proteomes" id="UP001167796"/>
    </source>
</evidence>
<dbReference type="InterPro" id="IPR025269">
    <property type="entry name" value="SAM-like_dom"/>
</dbReference>
<dbReference type="InterPro" id="IPR050090">
    <property type="entry name" value="Tyrosine_recombinase_XerCD"/>
</dbReference>
<reference evidence="5" key="1">
    <citation type="submission" date="2023-07" db="EMBL/GenBank/DDBJ databases">
        <authorList>
            <person name="Kim M.K."/>
        </authorList>
    </citation>
    <scope>NUCLEOTIDE SEQUENCE</scope>
    <source>
        <strain evidence="5">M29</strain>
    </source>
</reference>
<keyword evidence="6" id="KW-1185">Reference proteome</keyword>
<proteinExistence type="inferred from homology"/>
<keyword evidence="3" id="KW-0233">DNA recombination</keyword>
<dbReference type="InterPro" id="IPR010998">
    <property type="entry name" value="Integrase_recombinase_N"/>
</dbReference>
<accession>A0ABT9AHD8</accession>
<dbReference type="Proteomes" id="UP001167796">
    <property type="component" value="Unassembled WGS sequence"/>
</dbReference>
<dbReference type="Gene3D" id="1.10.443.10">
    <property type="entry name" value="Intergrase catalytic core"/>
    <property type="match status" value="1"/>
</dbReference>
<gene>
    <name evidence="5" type="ORF">Q5H92_22990</name>
</gene>
<dbReference type="InterPro" id="IPR002104">
    <property type="entry name" value="Integrase_catalytic"/>
</dbReference>
<dbReference type="EMBL" id="JAUQSX010000015">
    <property type="protein sequence ID" value="MDO7849249.1"/>
    <property type="molecule type" value="Genomic_DNA"/>
</dbReference>
<evidence type="ECO:0000256" key="2">
    <source>
        <dbReference type="ARBA" id="ARBA00023125"/>
    </source>
</evidence>
<dbReference type="PANTHER" id="PTHR30349">
    <property type="entry name" value="PHAGE INTEGRASE-RELATED"/>
    <property type="match status" value="1"/>
</dbReference>
<evidence type="ECO:0000256" key="3">
    <source>
        <dbReference type="ARBA" id="ARBA00023172"/>
    </source>
</evidence>
<evidence type="ECO:0000256" key="1">
    <source>
        <dbReference type="ARBA" id="ARBA00008857"/>
    </source>
</evidence>
<protein>
    <submittedName>
        <fullName evidence="5">Site-specific integrase</fullName>
    </submittedName>
</protein>
<comment type="caution">
    <text evidence="5">The sequence shown here is derived from an EMBL/GenBank/DDBJ whole genome shotgun (WGS) entry which is preliminary data.</text>
</comment>
<dbReference type="Gene3D" id="1.10.150.130">
    <property type="match status" value="1"/>
</dbReference>
<organism evidence="5 6">
    <name type="scientific">Hymenobacter mellowenesis</name>
    <dbReference type="NCBI Taxonomy" id="3063995"/>
    <lineage>
        <taxon>Bacteria</taxon>
        <taxon>Pseudomonadati</taxon>
        <taxon>Bacteroidota</taxon>
        <taxon>Cytophagia</taxon>
        <taxon>Cytophagales</taxon>
        <taxon>Hymenobacteraceae</taxon>
        <taxon>Hymenobacter</taxon>
    </lineage>
</organism>
<evidence type="ECO:0000259" key="4">
    <source>
        <dbReference type="PROSITE" id="PS51898"/>
    </source>
</evidence>
<dbReference type="PROSITE" id="PS51898">
    <property type="entry name" value="TYR_RECOMBINASE"/>
    <property type="match status" value="1"/>
</dbReference>
<dbReference type="InterPro" id="IPR013762">
    <property type="entry name" value="Integrase-like_cat_sf"/>
</dbReference>
<dbReference type="CDD" id="cd01185">
    <property type="entry name" value="INTN1_C_like"/>
    <property type="match status" value="1"/>
</dbReference>